<dbReference type="Proteomes" id="UP000542125">
    <property type="component" value="Unassembled WGS sequence"/>
</dbReference>
<keyword evidence="2" id="KW-1185">Reference proteome</keyword>
<dbReference type="Pfam" id="PF10982">
    <property type="entry name" value="DUF2789"/>
    <property type="match status" value="1"/>
</dbReference>
<comment type="caution">
    <text evidence="1">The sequence shown here is derived from an EMBL/GenBank/DDBJ whole genome shotgun (WGS) entry which is preliminary data.</text>
</comment>
<dbReference type="Gene3D" id="1.10.10.1130">
    <property type="entry name" value="Uncharacterised protein PF10982, DUF2789"/>
    <property type="match status" value="1"/>
</dbReference>
<proteinExistence type="predicted"/>
<evidence type="ECO:0000313" key="1">
    <source>
        <dbReference type="EMBL" id="NYE84340.1"/>
    </source>
</evidence>
<protein>
    <recommendedName>
        <fullName evidence="3">DUF2789 domain-containing protein</fullName>
    </recommendedName>
</protein>
<evidence type="ECO:0000313" key="2">
    <source>
        <dbReference type="Proteomes" id="UP000542125"/>
    </source>
</evidence>
<dbReference type="InterPro" id="IPR021250">
    <property type="entry name" value="DUF2789"/>
</dbReference>
<dbReference type="InterPro" id="IPR038086">
    <property type="entry name" value="DUF2789_sf"/>
</dbReference>
<dbReference type="EMBL" id="JACBYR010000001">
    <property type="protein sequence ID" value="NYE84340.1"/>
    <property type="molecule type" value="Genomic_DNA"/>
</dbReference>
<evidence type="ECO:0008006" key="3">
    <source>
        <dbReference type="Google" id="ProtNLM"/>
    </source>
</evidence>
<organism evidence="1 2">
    <name type="scientific">Pigmentiphaga litoralis</name>
    <dbReference type="NCBI Taxonomy" id="516702"/>
    <lineage>
        <taxon>Bacteria</taxon>
        <taxon>Pseudomonadati</taxon>
        <taxon>Pseudomonadota</taxon>
        <taxon>Betaproteobacteria</taxon>
        <taxon>Burkholderiales</taxon>
        <taxon>Alcaligenaceae</taxon>
        <taxon>Pigmentiphaga</taxon>
    </lineage>
</organism>
<gene>
    <name evidence="1" type="ORF">FHW18_003611</name>
</gene>
<sequence>MSNLFLQLGLDAENDAIAEFIKTHQLPNGTDIYAAPFWSDSQRQFLHEQLKADAPWALIVDQLNESLKQDAIKQETGV</sequence>
<accession>A0A7Y9IWX9</accession>
<dbReference type="AlphaFoldDB" id="A0A7Y9IWX9"/>
<reference evidence="1 2" key="1">
    <citation type="submission" date="2020-07" db="EMBL/GenBank/DDBJ databases">
        <title>Genomic Encyclopedia of Type Strains, Phase IV (KMG-V): Genome sequencing to study the core and pangenomes of soil and plant-associated prokaryotes.</title>
        <authorList>
            <person name="Whitman W."/>
        </authorList>
    </citation>
    <scope>NUCLEOTIDE SEQUENCE [LARGE SCALE GENOMIC DNA]</scope>
    <source>
        <strain evidence="1 2">SAS40</strain>
    </source>
</reference>
<name>A0A7Y9IWX9_9BURK</name>